<sequence>MHTQSFQLLLNDDNTDHRTEIGALFKNARRFECMVAFAKMSGWKEMKASLEEALTNGTAARLAVGLDFYHTDPELLRSLFRLSKKHDVELYLSDSYSTFHPKIYAFKSGGGCKVVVGSANFTEGGLLQNYEASVLIDDKSGAMMEKITAHFDALIDNKEIVLATKARIDGYAKDHAINAAWARFARRRATRAVDSGEASLDVLAGFLKMMQEGGASSQFNVQMKVRRANLAAAPTQLRSIAAWKGKTARGFLTEYEHLIGSFHSGGLDRAKTRIADKREDFVDAVASIIDHADLSPRDAFAILHAAFAGIKGAGINILTEILHTLDNRRFAVMNQNAVAGLRLAGYDEFPLHPSKGSVSPDKYQIYCDHAATVSKALGLGDFTELDALFNYVYWHEERADDDSDEDEDED</sequence>
<reference evidence="2 3" key="1">
    <citation type="journal article" date="2012" name="J. Bacteriol.">
        <title>Draft Genome Sequence of Novosphingobium nitrogenifigens Y88T.</title>
        <authorList>
            <person name="Strabala T.J."/>
            <person name="Macdonald L."/>
            <person name="Liu V."/>
            <person name="Smit A.M."/>
        </authorList>
    </citation>
    <scope>NUCLEOTIDE SEQUENCE [LARGE SCALE GENOMIC DNA]</scope>
    <source>
        <strain evidence="2 3">DSM 19370</strain>
    </source>
</reference>
<dbReference type="RefSeq" id="WP_008068620.1">
    <property type="nucleotide sequence ID" value="NZ_AQWK01000010.1"/>
</dbReference>
<dbReference type="HOGENOM" id="CLU_684898_0_0_5"/>
<dbReference type="Proteomes" id="UP000004728">
    <property type="component" value="Unassembled WGS sequence"/>
</dbReference>
<dbReference type="EMBL" id="AEWJ01000013">
    <property type="protein sequence ID" value="EGD60690.1"/>
    <property type="molecule type" value="Genomic_DNA"/>
</dbReference>
<dbReference type="InterPro" id="IPR025202">
    <property type="entry name" value="PLD-like_dom"/>
</dbReference>
<dbReference type="CDD" id="cd09117">
    <property type="entry name" value="PLDc_Bfil_DEXD_like"/>
    <property type="match status" value="1"/>
</dbReference>
<dbReference type="eggNOG" id="COG3886">
    <property type="taxonomic scope" value="Bacteria"/>
</dbReference>
<gene>
    <name evidence="2" type="ORF">Y88_1771</name>
</gene>
<evidence type="ECO:0000313" key="2">
    <source>
        <dbReference type="EMBL" id="EGD60690.1"/>
    </source>
</evidence>
<dbReference type="AlphaFoldDB" id="F1Z3Y6"/>
<accession>F1Z3Y6</accession>
<protein>
    <submittedName>
        <fullName evidence="2">Hypothethical protein</fullName>
    </submittedName>
</protein>
<organism evidence="2 3">
    <name type="scientific">Novosphingobium nitrogenifigens DSM 19370</name>
    <dbReference type="NCBI Taxonomy" id="983920"/>
    <lineage>
        <taxon>Bacteria</taxon>
        <taxon>Pseudomonadati</taxon>
        <taxon>Pseudomonadota</taxon>
        <taxon>Alphaproteobacteria</taxon>
        <taxon>Sphingomonadales</taxon>
        <taxon>Sphingomonadaceae</taxon>
        <taxon>Novosphingobium</taxon>
    </lineage>
</organism>
<dbReference type="SUPFAM" id="SSF56024">
    <property type="entry name" value="Phospholipase D/nuclease"/>
    <property type="match status" value="1"/>
</dbReference>
<keyword evidence="3" id="KW-1185">Reference proteome</keyword>
<dbReference type="Gene3D" id="3.30.870.10">
    <property type="entry name" value="Endonuclease Chain A"/>
    <property type="match status" value="1"/>
</dbReference>
<dbReference type="Pfam" id="PF13091">
    <property type="entry name" value="PLDc_2"/>
    <property type="match status" value="1"/>
</dbReference>
<name>F1Z3Y6_9SPHN</name>
<comment type="caution">
    <text evidence="2">The sequence shown here is derived from an EMBL/GenBank/DDBJ whole genome shotgun (WGS) entry which is preliminary data.</text>
</comment>
<dbReference type="OrthoDB" id="6190762at2"/>
<feature type="domain" description="Phospholipase D-like" evidence="1">
    <location>
        <begin position="42"/>
        <end position="154"/>
    </location>
</feature>
<proteinExistence type="predicted"/>
<evidence type="ECO:0000313" key="3">
    <source>
        <dbReference type="Proteomes" id="UP000004728"/>
    </source>
</evidence>
<dbReference type="InParanoid" id="F1Z3Y6"/>
<evidence type="ECO:0000259" key="1">
    <source>
        <dbReference type="Pfam" id="PF13091"/>
    </source>
</evidence>